<dbReference type="InterPro" id="IPR011041">
    <property type="entry name" value="Quinoprot_gluc/sorb_DH_b-prop"/>
</dbReference>
<dbReference type="AlphaFoldDB" id="G0SD14"/>
<dbReference type="eggNOG" id="ENOG502R9MT">
    <property type="taxonomic scope" value="Eukaryota"/>
</dbReference>
<dbReference type="EMBL" id="GL988045">
    <property type="protein sequence ID" value="EGS18444.1"/>
    <property type="molecule type" value="Genomic_DNA"/>
</dbReference>
<dbReference type="KEGG" id="cthr:CTHT_0050410"/>
<dbReference type="InterPro" id="IPR011042">
    <property type="entry name" value="6-blade_b-propeller_TolB-like"/>
</dbReference>
<keyword evidence="1" id="KW-0732">Signal</keyword>
<name>G0SD14_CHATD</name>
<evidence type="ECO:0000256" key="1">
    <source>
        <dbReference type="SAM" id="SignalP"/>
    </source>
</evidence>
<evidence type="ECO:0000313" key="4">
    <source>
        <dbReference type="Proteomes" id="UP000008066"/>
    </source>
</evidence>
<feature type="domain" description="Pyrroloquinoline quinone-dependent pyranose dehydrogenase beta-propeller" evidence="2">
    <location>
        <begin position="41"/>
        <end position="113"/>
    </location>
</feature>
<dbReference type="OrthoDB" id="507128at2759"/>
<dbReference type="InterPro" id="IPR054539">
    <property type="entry name" value="Beta-prop_PDH"/>
</dbReference>
<gene>
    <name evidence="3" type="ORF">CTHT_0050410</name>
</gene>
<dbReference type="GeneID" id="18259079"/>
<feature type="domain" description="Pyrroloquinoline quinone-dependent pyranose dehydrogenase beta-propeller" evidence="2">
    <location>
        <begin position="115"/>
        <end position="415"/>
    </location>
</feature>
<dbReference type="Pfam" id="PF22807">
    <property type="entry name" value="TrAA12"/>
    <property type="match status" value="2"/>
</dbReference>
<protein>
    <recommendedName>
        <fullName evidence="2">Pyrroloquinoline quinone-dependent pyranose dehydrogenase beta-propeller domain-containing protein</fullName>
    </recommendedName>
</protein>
<evidence type="ECO:0000313" key="3">
    <source>
        <dbReference type="EMBL" id="EGS18444.1"/>
    </source>
</evidence>
<sequence length="418" mass="45591">MRLFDFAGVTALLVAGAIAQVPQLPRPRNCNGVGNFRFQYTTSNGWTAFKIAGNLRQVRTIVFDTKGNMLVAEASRGISVHTFGTDGCINGTSMLISASQLNHGLALTPDGRTFNQKTVVRGMSTGIHFTRTIAVVPQQPNLILLQVGSNSNFDMDSARPSTGRAIIKIFDTSRAPSNGWNYNTDGEVYGYGLRNTIGFVPDPNGHFWGVENSGDDFYRTENGQRRDIHNDNPAEELNYLGDPLTVRNAWYGYPTCFAVWEPSNFPGTSLKTGSNFVVSPNGTYNDATCDSQGAIPPRLSFQAHSAPIWNAFDAEAKNMYVAFHGSWNRQPATGYKVVEIPFQKNVNGNYEPVAPADSKTGYRDIFSAPNPSGCTTFGLTNSNCFRLTAVAWDPAGRGLFVGSDNSNEGEIYILYPPA</sequence>
<proteinExistence type="predicted"/>
<reference evidence="3 4" key="1">
    <citation type="journal article" date="2011" name="Cell">
        <title>Insight into structure and assembly of the nuclear pore complex by utilizing the genome of a eukaryotic thermophile.</title>
        <authorList>
            <person name="Amlacher S."/>
            <person name="Sarges P."/>
            <person name="Flemming D."/>
            <person name="van Noort V."/>
            <person name="Kunze R."/>
            <person name="Devos D.P."/>
            <person name="Arumugam M."/>
            <person name="Bork P."/>
            <person name="Hurt E."/>
        </authorList>
    </citation>
    <scope>NUCLEOTIDE SEQUENCE [LARGE SCALE GENOMIC DNA]</scope>
    <source>
        <strain evidence="4">DSM 1495 / CBS 144.50 / IMI 039719</strain>
    </source>
</reference>
<dbReference type="Gene3D" id="2.120.10.30">
    <property type="entry name" value="TolB, C-terminal domain"/>
    <property type="match status" value="1"/>
</dbReference>
<dbReference type="STRING" id="759272.G0SD14"/>
<dbReference type="HOGENOM" id="CLU_039534_0_0_1"/>
<organism evidence="4">
    <name type="scientific">Chaetomium thermophilum (strain DSM 1495 / CBS 144.50 / IMI 039719)</name>
    <name type="common">Thermochaetoides thermophila</name>
    <dbReference type="NCBI Taxonomy" id="759272"/>
    <lineage>
        <taxon>Eukaryota</taxon>
        <taxon>Fungi</taxon>
        <taxon>Dikarya</taxon>
        <taxon>Ascomycota</taxon>
        <taxon>Pezizomycotina</taxon>
        <taxon>Sordariomycetes</taxon>
        <taxon>Sordariomycetidae</taxon>
        <taxon>Sordariales</taxon>
        <taxon>Chaetomiaceae</taxon>
        <taxon>Thermochaetoides</taxon>
    </lineage>
</organism>
<dbReference type="Proteomes" id="UP000008066">
    <property type="component" value="Unassembled WGS sequence"/>
</dbReference>
<dbReference type="SUPFAM" id="SSF50952">
    <property type="entry name" value="Soluble quinoprotein glucose dehydrogenase"/>
    <property type="match status" value="1"/>
</dbReference>
<dbReference type="OMA" id="NMYVAFH"/>
<dbReference type="RefSeq" id="XP_006695389.1">
    <property type="nucleotide sequence ID" value="XM_006695326.1"/>
</dbReference>
<accession>G0SD14</accession>
<feature type="chain" id="PRO_5003409059" description="Pyrroloquinoline quinone-dependent pyranose dehydrogenase beta-propeller domain-containing protein" evidence="1">
    <location>
        <begin position="20"/>
        <end position="418"/>
    </location>
</feature>
<keyword evidence="4" id="KW-1185">Reference proteome</keyword>
<feature type="signal peptide" evidence="1">
    <location>
        <begin position="1"/>
        <end position="19"/>
    </location>
</feature>
<evidence type="ECO:0000259" key="2">
    <source>
        <dbReference type="Pfam" id="PF22807"/>
    </source>
</evidence>